<evidence type="ECO:0000256" key="3">
    <source>
        <dbReference type="ARBA" id="ARBA00004647"/>
    </source>
</evidence>
<keyword evidence="11" id="KW-0644">Prostaglandin metabolism</keyword>
<dbReference type="InterPro" id="IPR036282">
    <property type="entry name" value="Glutathione-S-Trfase_C_sf"/>
</dbReference>
<keyword evidence="21 36" id="KW-0175">Coiled coil</keyword>
<dbReference type="Proteomes" id="UP000281406">
    <property type="component" value="Unassembled WGS sequence"/>
</dbReference>
<comment type="subcellular location">
    <subcellularLocation>
        <location evidence="2">Cell projection</location>
        <location evidence="2">Cilium</location>
        <location evidence="2">Flagellum</location>
    </subcellularLocation>
    <subcellularLocation>
        <location evidence="1">Cytoplasm</location>
        <location evidence="1">Cytoskeleton</location>
        <location evidence="1">Microtubule organizing center</location>
        <location evidence="1">Centrosome</location>
        <location evidence="1">Centriole</location>
    </subcellularLocation>
    <subcellularLocation>
        <location evidence="3">Cytoplasm</location>
        <location evidence="3">Cytoskeleton</location>
        <location evidence="3">Spindle pole</location>
    </subcellularLocation>
    <subcellularLocation>
        <location evidence="32">Endomembrane system</location>
        <topology evidence="32">Single-pass membrane protein</topology>
    </subcellularLocation>
</comment>
<dbReference type="SFLD" id="SFLDG01203">
    <property type="entry name" value="Prostaglandin_E_synthase_like1"/>
    <property type="match status" value="1"/>
</dbReference>
<evidence type="ECO:0000256" key="27">
    <source>
        <dbReference type="ARBA" id="ARBA00023235"/>
    </source>
</evidence>
<evidence type="ECO:0000256" key="19">
    <source>
        <dbReference type="ARBA" id="ARBA00022871"/>
    </source>
</evidence>
<comment type="similarity">
    <text evidence="5">Belongs to the GST superfamily.</text>
</comment>
<dbReference type="InterPro" id="IPR040079">
    <property type="entry name" value="Glutathione_S-Trfase"/>
</dbReference>
<evidence type="ECO:0000256" key="4">
    <source>
        <dbReference type="ARBA" id="ARBA00004702"/>
    </source>
</evidence>
<evidence type="ECO:0000256" key="5">
    <source>
        <dbReference type="ARBA" id="ARBA00007409"/>
    </source>
</evidence>
<keyword evidence="16" id="KW-0221">Differentiation</keyword>
<accession>A0A3N0Z6Y1</accession>
<evidence type="ECO:0000256" key="11">
    <source>
        <dbReference type="ARBA" id="ARBA00022501"/>
    </source>
</evidence>
<dbReference type="GO" id="GO:0031514">
    <property type="term" value="C:motile cilium"/>
    <property type="evidence" value="ECO:0007669"/>
    <property type="project" value="UniProtKB-SubCell"/>
</dbReference>
<keyword evidence="14" id="KW-0812">Transmembrane</keyword>
<dbReference type="GO" id="GO:0050220">
    <property type="term" value="F:prostaglandin-E synthase activity"/>
    <property type="evidence" value="ECO:0007669"/>
    <property type="project" value="UniProtKB-EC"/>
</dbReference>
<dbReference type="GO" id="GO:0005813">
    <property type="term" value="C:centrosome"/>
    <property type="evidence" value="ECO:0007669"/>
    <property type="project" value="TreeGrafter"/>
</dbReference>
<keyword evidence="12" id="KW-0444">Lipid biosynthesis</keyword>
<keyword evidence="18" id="KW-0282">Flagellum</keyword>
<protein>
    <recommendedName>
        <fullName evidence="33">Outer dense fiber protein 2</fullName>
        <ecNumber evidence="7">5.3.99.3</ecNumber>
    </recommendedName>
    <alternativeName>
        <fullName evidence="34">Cenexin</fullName>
    </alternativeName>
    <alternativeName>
        <fullName evidence="31">Microsomal prostaglandin E synthase 2</fullName>
    </alternativeName>
    <alternativeName>
        <fullName evidence="35">Outer dense fiber of sperm tails protein 2</fullName>
    </alternativeName>
    <alternativeName>
        <fullName evidence="8">Prostaglandin E synthase 2</fullName>
    </alternativeName>
</protein>
<dbReference type="PANTHER" id="PTHR23162">
    <property type="entry name" value="OUTER DENSE FIBER OF SPERM TAILS 2"/>
    <property type="match status" value="1"/>
</dbReference>
<keyword evidence="23" id="KW-0443">Lipid metabolism</keyword>
<evidence type="ECO:0000256" key="7">
    <source>
        <dbReference type="ARBA" id="ARBA00012203"/>
    </source>
</evidence>
<evidence type="ECO:0000256" key="28">
    <source>
        <dbReference type="ARBA" id="ARBA00023273"/>
    </source>
</evidence>
<evidence type="ECO:0000256" key="30">
    <source>
        <dbReference type="ARBA" id="ARBA00023931"/>
    </source>
</evidence>
<evidence type="ECO:0000256" key="33">
    <source>
        <dbReference type="ARBA" id="ARBA00040458"/>
    </source>
</evidence>
<dbReference type="GO" id="GO:0005814">
    <property type="term" value="C:centriole"/>
    <property type="evidence" value="ECO:0007669"/>
    <property type="project" value="UniProtKB-SubCell"/>
</dbReference>
<evidence type="ECO:0000256" key="35">
    <source>
        <dbReference type="ARBA" id="ARBA00043200"/>
    </source>
</evidence>
<dbReference type="SFLD" id="SFLDS00019">
    <property type="entry name" value="Glutathione_Transferase_(cytos"/>
    <property type="match status" value="1"/>
</dbReference>
<dbReference type="SUPFAM" id="SSF47616">
    <property type="entry name" value="GST C-terminal domain-like"/>
    <property type="match status" value="1"/>
</dbReference>
<dbReference type="AlphaFoldDB" id="A0A3N0Z6Y1"/>
<dbReference type="GO" id="GO:0007283">
    <property type="term" value="P:spermatogenesis"/>
    <property type="evidence" value="ECO:0007669"/>
    <property type="project" value="UniProtKB-KW"/>
</dbReference>
<evidence type="ECO:0000259" key="38">
    <source>
        <dbReference type="PROSITE" id="PS50405"/>
    </source>
</evidence>
<dbReference type="SFLD" id="SFLDG01182">
    <property type="entry name" value="Prostaglandin_E_synthase_like"/>
    <property type="match status" value="1"/>
</dbReference>
<evidence type="ECO:0000256" key="14">
    <source>
        <dbReference type="ARBA" id="ARBA00022692"/>
    </source>
</evidence>
<dbReference type="GO" id="GO:1902017">
    <property type="term" value="P:regulation of cilium assembly"/>
    <property type="evidence" value="ECO:0007669"/>
    <property type="project" value="TreeGrafter"/>
</dbReference>
<dbReference type="PROSITE" id="PS00195">
    <property type="entry name" value="GLUTAREDOXIN_1"/>
    <property type="match status" value="1"/>
</dbReference>
<evidence type="ECO:0000256" key="24">
    <source>
        <dbReference type="ARBA" id="ARBA00023136"/>
    </source>
</evidence>
<sequence>MMAAACARTLSKVGRLVLDTPKCRVTNTLALVPRMTMRCQGRAYGTGGAGFRSRLLLAAPVRGSSRVLGCAFLLGGGFGLYQTIKLTLQRHLAEEKANASELRTDLKLTLYQYKTCPFCSKVRAFLDYHGLPYEIVEVNPVMRQEIKWSTYRKVPILMVNETVQLNDSSVIISALKTYLVSKEKTISEILTFYPEMKAKNDRGKDVIDFGNKYWVMVHDMDADHLYPEKDTRKEEIKWRQWADDWLVHLISPNVYRTPTEALASFDYIVREGKFGSFEGFFAKYFGAAAMWIIAKRLKNKHHLQDDVRKDLYKAVNDWVAAIGKNKKFMGGDQPNLADLAVFGVLRVMEGLESFDDMMEHTKVKNWYRRMQKLKFRISQSDAIEDVKGGTQSARRVTDWRLLLSIRESTGDENTVVLTARPCSCPRLNICACPPKEESTEEPGQTECLLLFQFKSAVYRDSEITHHNFIFSRGASRCLEIVPGRATDPSSPPLRLTDLSSEEDDARGVIGKYERKIESLMSEVDRIKSEVKLRQTEDHLKHQSQQLSACQRLMDQHEERLEEASKDLRRSKCENTDLRSTVDGTGTQDEPGQTRSETGPPHQEMETLLRKLVEAEIDGQATAKQVEVLRETVGKLKKDKKQSKTHSDQLGRQHELLEEKLDTFLDTNRTLRRLLREQHGRETDALRMCDEREMLMRKLADSEAEKRKLESKLNNMEREANQIAKNLETEQEHLRTTGSLSKVLESTRSRLQNQLHKQEAENNLLEAQIQRLEGTLQHQQEEVQGLLEQMRELKQHCEGDRDIHKQVLEDQRKRAEQSVNTAAQLSAQLLDKEAQLAEALSNAEALQQRYSKQSREKSQLELEITTLNNTLSATEDRLSLSQSEVHQLKISLKEFESLVEAYKSQLHKTRLESEEYSLRLEMAEKEAQRDHAEVEREVEQGRKQLQARVKEMEMLREVLKRLEDELREARENMHIQERRNTEQNNTLSELRIKVEQQSCKIENLQEKNLFLLEENMQLKRSMESIDRKMEDVSTQNRDLLQDIAKREETIHTTQLRLEERSRECDSLYRQVEQAREDAQKQVEQSLERVLSKERSAQSKKLDLETQLSLAKNELGQIRRSKDDMEKRFQCKLQDMKNQLEQVNSANRSLQNYVHYLKASYTNVFGDSVLTSSLNPHI</sequence>
<gene>
    <name evidence="39" type="ORF">DPX16_10437</name>
</gene>
<keyword evidence="10" id="KW-0963">Cytoplasm</keyword>
<evidence type="ECO:0000256" key="37">
    <source>
        <dbReference type="SAM" id="MobiDB-lite"/>
    </source>
</evidence>
<name>A0A3N0Z6Y1_ANAGA</name>
<dbReference type="GO" id="GO:0000922">
    <property type="term" value="C:spindle pole"/>
    <property type="evidence" value="ECO:0007669"/>
    <property type="project" value="UniProtKB-SubCell"/>
</dbReference>
<keyword evidence="22" id="KW-0969">Cilium</keyword>
<reference evidence="39 40" key="1">
    <citation type="submission" date="2018-10" db="EMBL/GenBank/DDBJ databases">
        <title>Genome assembly for a Yunnan-Guizhou Plateau 3E fish, Anabarilius grahami (Regan), and its evolutionary and genetic applications.</title>
        <authorList>
            <person name="Jiang W."/>
        </authorList>
    </citation>
    <scope>NUCLEOTIDE SEQUENCE [LARGE SCALE GENOMIC DNA]</scope>
    <source>
        <strain evidence="39">AG-KIZ</strain>
        <tissue evidence="39">Muscle</tissue>
    </source>
</reference>
<feature type="coiled-coil region" evidence="36">
    <location>
        <begin position="691"/>
        <end position="1151"/>
    </location>
</feature>
<dbReference type="PROSITE" id="PS50405">
    <property type="entry name" value="GST_CTER"/>
    <property type="match status" value="1"/>
</dbReference>
<evidence type="ECO:0000256" key="15">
    <source>
        <dbReference type="ARBA" id="ARBA00022701"/>
    </source>
</evidence>
<dbReference type="InterPro" id="IPR011767">
    <property type="entry name" value="GLR_AS"/>
</dbReference>
<evidence type="ECO:0000256" key="22">
    <source>
        <dbReference type="ARBA" id="ARBA00023069"/>
    </source>
</evidence>
<evidence type="ECO:0000256" key="26">
    <source>
        <dbReference type="ARBA" id="ARBA00023212"/>
    </source>
</evidence>
<dbReference type="GO" id="GO:0012505">
    <property type="term" value="C:endomembrane system"/>
    <property type="evidence" value="ECO:0007669"/>
    <property type="project" value="UniProtKB-SubCell"/>
</dbReference>
<evidence type="ECO:0000256" key="2">
    <source>
        <dbReference type="ARBA" id="ARBA00004230"/>
    </source>
</evidence>
<evidence type="ECO:0000256" key="16">
    <source>
        <dbReference type="ARBA" id="ARBA00022782"/>
    </source>
</evidence>
<evidence type="ECO:0000256" key="6">
    <source>
        <dbReference type="ARBA" id="ARBA00009316"/>
    </source>
</evidence>
<dbReference type="PROSITE" id="PS51354">
    <property type="entry name" value="GLUTAREDOXIN_2"/>
    <property type="match status" value="1"/>
</dbReference>
<dbReference type="EC" id="5.3.99.3" evidence="7"/>
<evidence type="ECO:0000256" key="31">
    <source>
        <dbReference type="ARBA" id="ARBA00031041"/>
    </source>
</evidence>
<dbReference type="InterPro" id="IPR004045">
    <property type="entry name" value="Glutathione_S-Trfase_N"/>
</dbReference>
<feature type="domain" description="GST C-terminal" evidence="38">
    <location>
        <begin position="267"/>
        <end position="399"/>
    </location>
</feature>
<dbReference type="FunFam" id="1.20.1050.10:FF:000028">
    <property type="entry name" value="Prostaglandin E synthase 2"/>
    <property type="match status" value="1"/>
</dbReference>
<dbReference type="OrthoDB" id="413404at2759"/>
<evidence type="ECO:0000313" key="39">
    <source>
        <dbReference type="EMBL" id="ROL54014.1"/>
    </source>
</evidence>
<evidence type="ECO:0000256" key="9">
    <source>
        <dbReference type="ARBA" id="ARBA00022473"/>
    </source>
</evidence>
<keyword evidence="25" id="KW-0275">Fatty acid biosynthesis</keyword>
<dbReference type="InterPro" id="IPR036249">
    <property type="entry name" value="Thioredoxin-like_sf"/>
</dbReference>
<evidence type="ECO:0000256" key="1">
    <source>
        <dbReference type="ARBA" id="ARBA00004114"/>
    </source>
</evidence>
<dbReference type="Gene3D" id="6.20.200.30">
    <property type="match status" value="1"/>
</dbReference>
<organism evidence="39 40">
    <name type="scientific">Anabarilius grahami</name>
    <name type="common">Kanglang fish</name>
    <name type="synonym">Barilius grahami</name>
    <dbReference type="NCBI Taxonomy" id="495550"/>
    <lineage>
        <taxon>Eukaryota</taxon>
        <taxon>Metazoa</taxon>
        <taxon>Chordata</taxon>
        <taxon>Craniata</taxon>
        <taxon>Vertebrata</taxon>
        <taxon>Euteleostomi</taxon>
        <taxon>Actinopterygii</taxon>
        <taxon>Neopterygii</taxon>
        <taxon>Teleostei</taxon>
        <taxon>Ostariophysi</taxon>
        <taxon>Cypriniformes</taxon>
        <taxon>Xenocyprididae</taxon>
        <taxon>Xenocypridinae</taxon>
        <taxon>Xenocypridinae incertae sedis</taxon>
        <taxon>Anabarilius</taxon>
    </lineage>
</organism>
<comment type="similarity">
    <text evidence="6">Belongs to the ODF2 family.</text>
</comment>
<evidence type="ECO:0000256" key="25">
    <source>
        <dbReference type="ARBA" id="ARBA00023160"/>
    </source>
</evidence>
<dbReference type="Gene3D" id="1.20.1050.10">
    <property type="match status" value="1"/>
</dbReference>
<feature type="compositionally biased region" description="Basic and acidic residues" evidence="37">
    <location>
        <begin position="559"/>
        <end position="576"/>
    </location>
</feature>
<evidence type="ECO:0000256" key="34">
    <source>
        <dbReference type="ARBA" id="ARBA00041830"/>
    </source>
</evidence>
<keyword evidence="15" id="KW-0493">Microtubule</keyword>
<dbReference type="InterPro" id="IPR034335">
    <property type="entry name" value="PGES2_C"/>
</dbReference>
<evidence type="ECO:0000256" key="29">
    <source>
        <dbReference type="ARBA" id="ARBA00023930"/>
    </source>
</evidence>
<keyword evidence="19" id="KW-0744">Spermatogenesis</keyword>
<keyword evidence="27" id="KW-0413">Isomerase</keyword>
<dbReference type="SUPFAM" id="SSF52833">
    <property type="entry name" value="Thioredoxin-like"/>
    <property type="match status" value="1"/>
</dbReference>
<keyword evidence="20" id="KW-1133">Transmembrane helix</keyword>
<dbReference type="EMBL" id="RJVU01007007">
    <property type="protein sequence ID" value="ROL54014.1"/>
    <property type="molecule type" value="Genomic_DNA"/>
</dbReference>
<proteinExistence type="inferred from homology"/>
<evidence type="ECO:0000256" key="13">
    <source>
        <dbReference type="ARBA" id="ARBA00022585"/>
    </source>
</evidence>
<dbReference type="FunFam" id="3.40.30.10:FF:000114">
    <property type="entry name" value="Prostaglandin E synthase 2"/>
    <property type="match status" value="1"/>
</dbReference>
<keyword evidence="24" id="KW-0472">Membrane</keyword>
<keyword evidence="40" id="KW-1185">Reference proteome</keyword>
<dbReference type="CDD" id="cd03040">
    <property type="entry name" value="GST_N_mPGES2"/>
    <property type="match status" value="1"/>
</dbReference>
<dbReference type="GO" id="GO:0005874">
    <property type="term" value="C:microtubule"/>
    <property type="evidence" value="ECO:0007669"/>
    <property type="project" value="UniProtKB-KW"/>
</dbReference>
<comment type="caution">
    <text evidence="39">The sequence shown here is derived from an EMBL/GenBank/DDBJ whole genome shotgun (WGS) entry which is preliminary data.</text>
</comment>
<keyword evidence="9" id="KW-0217">Developmental protein</keyword>
<keyword evidence="13" id="KW-0643">Prostaglandin biosynthesis</keyword>
<dbReference type="Gene3D" id="3.40.30.10">
    <property type="entry name" value="Glutaredoxin"/>
    <property type="match status" value="1"/>
</dbReference>
<dbReference type="InterPro" id="IPR026099">
    <property type="entry name" value="Odf2-rel"/>
</dbReference>
<dbReference type="Pfam" id="PF13417">
    <property type="entry name" value="GST_N_3"/>
    <property type="match status" value="1"/>
</dbReference>
<evidence type="ECO:0000256" key="23">
    <source>
        <dbReference type="ARBA" id="ARBA00023098"/>
    </source>
</evidence>
<evidence type="ECO:0000256" key="32">
    <source>
        <dbReference type="ARBA" id="ARBA00037847"/>
    </source>
</evidence>
<keyword evidence="17" id="KW-0276">Fatty acid metabolism</keyword>
<evidence type="ECO:0000256" key="8">
    <source>
        <dbReference type="ARBA" id="ARBA00019474"/>
    </source>
</evidence>
<dbReference type="CDD" id="cd03197">
    <property type="entry name" value="GST_C_mPGES2"/>
    <property type="match status" value="1"/>
</dbReference>
<evidence type="ECO:0000256" key="10">
    <source>
        <dbReference type="ARBA" id="ARBA00022490"/>
    </source>
</evidence>
<evidence type="ECO:0000256" key="21">
    <source>
        <dbReference type="ARBA" id="ARBA00023054"/>
    </source>
</evidence>
<evidence type="ECO:0000256" key="18">
    <source>
        <dbReference type="ARBA" id="ARBA00022846"/>
    </source>
</evidence>
<evidence type="ECO:0000313" key="40">
    <source>
        <dbReference type="Proteomes" id="UP000281406"/>
    </source>
</evidence>
<evidence type="ECO:0000256" key="20">
    <source>
        <dbReference type="ARBA" id="ARBA00022989"/>
    </source>
</evidence>
<evidence type="ECO:0000256" key="17">
    <source>
        <dbReference type="ARBA" id="ARBA00022832"/>
    </source>
</evidence>
<feature type="region of interest" description="Disordered" evidence="37">
    <location>
        <begin position="559"/>
        <end position="603"/>
    </location>
</feature>
<evidence type="ECO:0000256" key="12">
    <source>
        <dbReference type="ARBA" id="ARBA00022516"/>
    </source>
</evidence>
<feature type="compositionally biased region" description="Polar residues" evidence="37">
    <location>
        <begin position="577"/>
        <end position="596"/>
    </location>
</feature>
<comment type="pathway">
    <text evidence="4">Lipid metabolism; prostaglandin biosynthesis.</text>
</comment>
<dbReference type="PANTHER" id="PTHR23162:SF8">
    <property type="entry name" value="OUTER DENSE FIBER PROTEIN 2"/>
    <property type="match status" value="1"/>
</dbReference>
<keyword evidence="28" id="KW-0966">Cell projection</keyword>
<dbReference type="GO" id="GO:0030154">
    <property type="term" value="P:cell differentiation"/>
    <property type="evidence" value="ECO:0007669"/>
    <property type="project" value="UniProtKB-KW"/>
</dbReference>
<evidence type="ECO:0000256" key="36">
    <source>
        <dbReference type="SAM" id="Coils"/>
    </source>
</evidence>
<keyword evidence="26" id="KW-0206">Cytoskeleton</keyword>
<comment type="catalytic activity">
    <reaction evidence="30">
        <text>prostaglandin H2 = prostaglandin E2</text>
        <dbReference type="Rhea" id="RHEA:12893"/>
        <dbReference type="ChEBI" id="CHEBI:57405"/>
        <dbReference type="ChEBI" id="CHEBI:606564"/>
        <dbReference type="EC" id="5.3.99.3"/>
    </reaction>
    <physiologicalReaction direction="left-to-right" evidence="30">
        <dbReference type="Rhea" id="RHEA:12894"/>
    </physiologicalReaction>
</comment>
<dbReference type="InterPro" id="IPR034334">
    <property type="entry name" value="PGES2"/>
</dbReference>
<comment type="catalytic activity">
    <reaction evidence="29">
        <text>prostaglandin H2 = (12S)-hydroxy-(5Z,8E,10E)-heptadecatrienoate + malonaldehyde</text>
        <dbReference type="Rhea" id="RHEA:48644"/>
        <dbReference type="ChEBI" id="CHEBI:57405"/>
        <dbReference type="ChEBI" id="CHEBI:90694"/>
        <dbReference type="ChEBI" id="CHEBI:566274"/>
    </reaction>
    <physiologicalReaction direction="left-to-right" evidence="29">
        <dbReference type="Rhea" id="RHEA:48645"/>
    </physiologicalReaction>
</comment>
<dbReference type="GO" id="GO:0001516">
    <property type="term" value="P:prostaglandin biosynthetic process"/>
    <property type="evidence" value="ECO:0007669"/>
    <property type="project" value="UniProtKB-UniPathway"/>
</dbReference>
<dbReference type="UniPathway" id="UPA00662"/>
<dbReference type="InterPro" id="IPR010987">
    <property type="entry name" value="Glutathione-S-Trfase_C-like"/>
</dbReference>